<dbReference type="InterPro" id="IPR013465">
    <property type="entry name" value="Thymidine_Pase"/>
</dbReference>
<dbReference type="NCBIfam" id="NF004490">
    <property type="entry name" value="PRK05820.1"/>
    <property type="match status" value="1"/>
</dbReference>
<evidence type="ECO:0000256" key="2">
    <source>
        <dbReference type="ARBA" id="ARBA00011738"/>
    </source>
</evidence>
<dbReference type="GO" id="GO:0009032">
    <property type="term" value="F:thymidine phosphorylase activity"/>
    <property type="evidence" value="ECO:0007669"/>
    <property type="project" value="UniProtKB-UniRule"/>
</dbReference>
<dbReference type="GO" id="GO:0006206">
    <property type="term" value="P:pyrimidine nucleobase metabolic process"/>
    <property type="evidence" value="ECO:0007669"/>
    <property type="project" value="InterPro"/>
</dbReference>
<dbReference type="InterPro" id="IPR000053">
    <property type="entry name" value="Thymidine/pyrmidine_PPase"/>
</dbReference>
<dbReference type="PIRSF" id="PIRSF000478">
    <property type="entry name" value="TP_PyNP"/>
    <property type="match status" value="1"/>
</dbReference>
<dbReference type="SUPFAM" id="SSF47648">
    <property type="entry name" value="Nucleoside phosphorylase/phosphoribosyltransferase N-terminal domain"/>
    <property type="match status" value="1"/>
</dbReference>
<dbReference type="InterPro" id="IPR036320">
    <property type="entry name" value="Glycosyl_Trfase_fam3_N_dom_sf"/>
</dbReference>
<evidence type="ECO:0000256" key="7">
    <source>
        <dbReference type="HAMAP-Rule" id="MF_01628"/>
    </source>
</evidence>
<dbReference type="NCBIfam" id="TIGR02643">
    <property type="entry name" value="T_phosphoryl"/>
    <property type="match status" value="1"/>
</dbReference>
<dbReference type="InterPro" id="IPR017459">
    <property type="entry name" value="Glycosyl_Trfase_fam3_N_dom"/>
</dbReference>
<comment type="function">
    <text evidence="7">The enzymes which catalyze the reversible phosphorolysis of pyrimidine nucleosides are involved in the degradation of these compounds and in their utilization as carbon and energy sources, or in the rescue of pyrimidine bases for nucleotide synthesis.</text>
</comment>
<dbReference type="InterPro" id="IPR035902">
    <property type="entry name" value="Nuc_phospho_transferase"/>
</dbReference>
<reference evidence="9 10" key="1">
    <citation type="submission" date="2018-06" db="EMBL/GenBank/DDBJ databases">
        <title>Genomic Encyclopedia of Type Strains, Phase IV (KMG-IV): sequencing the most valuable type-strain genomes for metagenomic binning, comparative biology and taxonomic classification.</title>
        <authorList>
            <person name="Goeker M."/>
        </authorList>
    </citation>
    <scope>NUCLEOTIDE SEQUENCE [LARGE SCALE GENOMIC DNA]</scope>
    <source>
        <strain evidence="9 10">DSM 24875</strain>
    </source>
</reference>
<dbReference type="InterPro" id="IPR000312">
    <property type="entry name" value="Glycosyl_Trfase_fam3"/>
</dbReference>
<evidence type="ECO:0000256" key="3">
    <source>
        <dbReference type="ARBA" id="ARBA00011892"/>
    </source>
</evidence>
<dbReference type="OrthoDB" id="9763887at2"/>
<comment type="similarity">
    <text evidence="1 7">Belongs to the thymidine/pyrimidine-nucleoside phosphorylase family.</text>
</comment>
<evidence type="ECO:0000256" key="4">
    <source>
        <dbReference type="ARBA" id="ARBA00022676"/>
    </source>
</evidence>
<keyword evidence="5 7" id="KW-0808">Transferase</keyword>
<name>A0A366F9A3_9HYPH</name>
<comment type="catalytic activity">
    <reaction evidence="6 7">
        <text>thymidine + phosphate = 2-deoxy-alpha-D-ribose 1-phosphate + thymine</text>
        <dbReference type="Rhea" id="RHEA:16037"/>
        <dbReference type="ChEBI" id="CHEBI:17748"/>
        <dbReference type="ChEBI" id="CHEBI:17821"/>
        <dbReference type="ChEBI" id="CHEBI:43474"/>
        <dbReference type="ChEBI" id="CHEBI:57259"/>
        <dbReference type="EC" id="2.4.2.4"/>
    </reaction>
</comment>
<accession>A0A366F9A3</accession>
<dbReference type="SUPFAM" id="SSF54680">
    <property type="entry name" value="Pyrimidine nucleoside phosphorylase C-terminal domain"/>
    <property type="match status" value="1"/>
</dbReference>
<evidence type="ECO:0000256" key="6">
    <source>
        <dbReference type="ARBA" id="ARBA00048550"/>
    </source>
</evidence>
<comment type="pathway">
    <text evidence="7">Pyrimidine metabolism; dTMP biosynthesis via salvage pathway; dTMP from thymine: step 1/2.</text>
</comment>
<comment type="caution">
    <text evidence="9">The sequence shown here is derived from an EMBL/GenBank/DDBJ whole genome shotgun (WGS) entry which is preliminary data.</text>
</comment>
<sequence length="442" mass="45468">MILPQEIIRLKRDGHALSAAEIGAFIAGLTSGDVTEGQAAAFAMAVFFRGMTMTERVALTEAMTLSGTTIDWRAPDLPGPVLDKHSTGGVGDNVSLMLAPMLAACGGFVPMISGRGLGHTGGTLDKLDAIPGYDTKPDLLRFKQVVRDVGCAIIGQTETLAPADRRLYAIRDVTATVESVALITASILSKKLAAGLEGLVMDVKTGSGAFMTSLEASRELAESIATVAAGAGLPTVSLITDMNEPLASAAGNAVEVQNAVDFLTGKRRDPRLLRVTLALGAECLHLAGLARSPAEGETVLRAALDSGKAAEIFERMVAALGGPADFLGRSAALLPRAGLVVEARPERSGIVASVDVRALGLAVVELGGGRARASDAIDPSVGLTDLAALGDAVGADRPLAIVHARDPLSAEAVVSRLREAYRLGNVAPPSADPVVERIVAQP</sequence>
<dbReference type="AlphaFoldDB" id="A0A366F9A3"/>
<dbReference type="Pfam" id="PF00591">
    <property type="entry name" value="Glycos_transf_3"/>
    <property type="match status" value="1"/>
</dbReference>
<dbReference type="PROSITE" id="PS00647">
    <property type="entry name" value="THYMID_PHOSPHORYLASE"/>
    <property type="match status" value="1"/>
</dbReference>
<dbReference type="SMART" id="SM00941">
    <property type="entry name" value="PYNP_C"/>
    <property type="match status" value="1"/>
</dbReference>
<dbReference type="Gene3D" id="3.90.1170.30">
    <property type="entry name" value="Pyrimidine nucleoside phosphorylase-like, C-terminal domain"/>
    <property type="match status" value="1"/>
</dbReference>
<evidence type="ECO:0000313" key="9">
    <source>
        <dbReference type="EMBL" id="RBP10540.1"/>
    </source>
</evidence>
<evidence type="ECO:0000313" key="10">
    <source>
        <dbReference type="Proteomes" id="UP000253529"/>
    </source>
</evidence>
<dbReference type="SUPFAM" id="SSF52418">
    <property type="entry name" value="Nucleoside phosphorylase/phosphoribosyltransferase catalytic domain"/>
    <property type="match status" value="1"/>
</dbReference>
<evidence type="ECO:0000259" key="8">
    <source>
        <dbReference type="SMART" id="SM00941"/>
    </source>
</evidence>
<dbReference type="Proteomes" id="UP000253529">
    <property type="component" value="Unassembled WGS sequence"/>
</dbReference>
<dbReference type="EMBL" id="QNRK01000018">
    <property type="protein sequence ID" value="RBP10540.1"/>
    <property type="molecule type" value="Genomic_DNA"/>
</dbReference>
<comment type="subunit">
    <text evidence="2 7">Homodimer.</text>
</comment>
<evidence type="ECO:0000256" key="5">
    <source>
        <dbReference type="ARBA" id="ARBA00022679"/>
    </source>
</evidence>
<dbReference type="GO" id="GO:0046104">
    <property type="term" value="P:thymidine metabolic process"/>
    <property type="evidence" value="ECO:0007669"/>
    <property type="project" value="UniProtKB-UniRule"/>
</dbReference>
<evidence type="ECO:0000256" key="1">
    <source>
        <dbReference type="ARBA" id="ARBA00006915"/>
    </source>
</evidence>
<dbReference type="RefSeq" id="WP_113890371.1">
    <property type="nucleotide sequence ID" value="NZ_QNRK01000018.1"/>
</dbReference>
<dbReference type="InterPro" id="IPR017872">
    <property type="entry name" value="Pyrmidine_PPase_CS"/>
</dbReference>
<dbReference type="Pfam" id="PF02885">
    <property type="entry name" value="Glycos_trans_3N"/>
    <property type="match status" value="1"/>
</dbReference>
<feature type="domain" description="Pyrimidine nucleoside phosphorylase C-terminal" evidence="8">
    <location>
        <begin position="350"/>
        <end position="424"/>
    </location>
</feature>
<dbReference type="GO" id="GO:0005829">
    <property type="term" value="C:cytosol"/>
    <property type="evidence" value="ECO:0007669"/>
    <property type="project" value="TreeGrafter"/>
</dbReference>
<gene>
    <name evidence="7" type="primary">deoA</name>
    <name evidence="9" type="ORF">DFR50_11826</name>
</gene>
<keyword evidence="4 7" id="KW-0328">Glycosyltransferase</keyword>
<keyword evidence="10" id="KW-1185">Reference proteome</keyword>
<proteinExistence type="inferred from homology"/>
<organism evidence="9 10">
    <name type="scientific">Roseiarcus fermentans</name>
    <dbReference type="NCBI Taxonomy" id="1473586"/>
    <lineage>
        <taxon>Bacteria</taxon>
        <taxon>Pseudomonadati</taxon>
        <taxon>Pseudomonadota</taxon>
        <taxon>Alphaproteobacteria</taxon>
        <taxon>Hyphomicrobiales</taxon>
        <taxon>Roseiarcaceae</taxon>
        <taxon>Roseiarcus</taxon>
    </lineage>
</organism>
<dbReference type="FunFam" id="3.40.1030.10:FF:000001">
    <property type="entry name" value="Thymidine phosphorylase"/>
    <property type="match status" value="1"/>
</dbReference>
<dbReference type="InterPro" id="IPR018090">
    <property type="entry name" value="Pyrmidine_PPas_bac/euk"/>
</dbReference>
<protein>
    <recommendedName>
        <fullName evidence="3 7">Thymidine phosphorylase</fullName>
        <ecNumber evidence="3 7">2.4.2.4</ecNumber>
    </recommendedName>
    <alternativeName>
        <fullName evidence="7">TdRPase</fullName>
    </alternativeName>
</protein>
<dbReference type="Pfam" id="PF07831">
    <property type="entry name" value="PYNP_C"/>
    <property type="match status" value="1"/>
</dbReference>
<dbReference type="NCBIfam" id="TIGR02644">
    <property type="entry name" value="Y_phosphoryl"/>
    <property type="match status" value="1"/>
</dbReference>
<dbReference type="InterPro" id="IPR036566">
    <property type="entry name" value="PYNP-like_C_sf"/>
</dbReference>
<dbReference type="Gene3D" id="3.40.1030.10">
    <property type="entry name" value="Nucleoside phosphorylase/phosphoribosyltransferase catalytic domain"/>
    <property type="match status" value="1"/>
</dbReference>
<dbReference type="InterPro" id="IPR013102">
    <property type="entry name" value="PYNP_C"/>
</dbReference>
<dbReference type="UniPathway" id="UPA00578">
    <property type="reaction ID" value="UER00638"/>
</dbReference>
<dbReference type="PANTHER" id="PTHR10515:SF0">
    <property type="entry name" value="THYMIDINE PHOSPHORYLASE"/>
    <property type="match status" value="1"/>
</dbReference>
<dbReference type="GO" id="GO:0004645">
    <property type="term" value="F:1,4-alpha-oligoglucan phosphorylase activity"/>
    <property type="evidence" value="ECO:0007669"/>
    <property type="project" value="InterPro"/>
</dbReference>
<dbReference type="EC" id="2.4.2.4" evidence="3 7"/>
<dbReference type="PANTHER" id="PTHR10515">
    <property type="entry name" value="THYMIDINE PHOSPHORYLASE"/>
    <property type="match status" value="1"/>
</dbReference>
<dbReference type="Gene3D" id="1.20.970.10">
    <property type="entry name" value="Transferase, Pyrimidine Nucleoside Phosphorylase, Chain C"/>
    <property type="match status" value="1"/>
</dbReference>
<dbReference type="HAMAP" id="MF_01628">
    <property type="entry name" value="Thymid_phosp"/>
    <property type="match status" value="1"/>
</dbReference>